<dbReference type="Proteomes" id="UP000095280">
    <property type="component" value="Unplaced"/>
</dbReference>
<dbReference type="AlphaFoldDB" id="A0A1I8F3B8"/>
<protein>
    <submittedName>
        <fullName evidence="2">Secreted protein</fullName>
    </submittedName>
</protein>
<organism evidence="1 2">
    <name type="scientific">Macrostomum lignano</name>
    <dbReference type="NCBI Taxonomy" id="282301"/>
    <lineage>
        <taxon>Eukaryota</taxon>
        <taxon>Metazoa</taxon>
        <taxon>Spiralia</taxon>
        <taxon>Lophotrochozoa</taxon>
        <taxon>Platyhelminthes</taxon>
        <taxon>Rhabditophora</taxon>
        <taxon>Macrostomorpha</taxon>
        <taxon>Macrostomida</taxon>
        <taxon>Macrostomidae</taxon>
        <taxon>Macrostomum</taxon>
    </lineage>
</organism>
<reference evidence="2" key="1">
    <citation type="submission" date="2016-11" db="UniProtKB">
        <authorList>
            <consortium name="WormBaseParasite"/>
        </authorList>
    </citation>
    <scope>IDENTIFICATION</scope>
</reference>
<sequence length="174" mass="19176">MFYIVLYVHTFIVDVCQSQSLMSVIRLHLLLSCTGTAAISSIQRCHQLTYRSEPCDLLLILKSQSSNRSTTDLIASIDNHPQLKLIIAPTRTRATYSSTAPIIALRLILNRAVCLDRIFECQSASIAARLFGKVICQSSAVCSLLSRLRVPVSACPAMGLLGSSTIEFGRFAYY</sequence>
<proteinExistence type="predicted"/>
<evidence type="ECO:0000313" key="2">
    <source>
        <dbReference type="WBParaSite" id="maker-unitig_18023-snap-gene-0.1-mRNA-1"/>
    </source>
</evidence>
<dbReference type="WBParaSite" id="maker-unitig_18023-snap-gene-0.1-mRNA-1">
    <property type="protein sequence ID" value="maker-unitig_18023-snap-gene-0.1-mRNA-1"/>
    <property type="gene ID" value="maker-unitig_18023-snap-gene-0.1"/>
</dbReference>
<evidence type="ECO:0000313" key="1">
    <source>
        <dbReference type="Proteomes" id="UP000095280"/>
    </source>
</evidence>
<name>A0A1I8F3B8_9PLAT</name>
<keyword evidence="1" id="KW-1185">Reference proteome</keyword>
<accession>A0A1I8F3B8</accession>